<proteinExistence type="predicted"/>
<keyword evidence="1" id="KW-0808">Transferase</keyword>
<keyword evidence="2 3" id="KW-0548">Nucleotidyltransferase</keyword>
<name>A0AAW8F0R5_9MICO</name>
<keyword evidence="4" id="KW-1185">Reference proteome</keyword>
<dbReference type="PANTHER" id="PTHR32125:SF4">
    <property type="entry name" value="2-C-METHYL-D-ERYTHRITOL 4-PHOSPHATE CYTIDYLYLTRANSFERASE, CHLOROPLASTIC"/>
    <property type="match status" value="1"/>
</dbReference>
<gene>
    <name evidence="3" type="ORF">QFZ53_003354</name>
</gene>
<reference evidence="3 4" key="1">
    <citation type="submission" date="2023-07" db="EMBL/GenBank/DDBJ databases">
        <title>Comparative genomics of wheat-associated soil bacteria to identify genetic determinants of phenazine resistance.</title>
        <authorList>
            <person name="Mouncey N."/>
        </authorList>
    </citation>
    <scope>NUCLEOTIDE SEQUENCE [LARGE SCALE GENOMIC DNA]</scope>
    <source>
        <strain evidence="3 4">W4I9-1</strain>
    </source>
</reference>
<evidence type="ECO:0000313" key="3">
    <source>
        <dbReference type="EMBL" id="MDQ0649158.1"/>
    </source>
</evidence>
<comment type="caution">
    <text evidence="3">The sequence shown here is derived from an EMBL/GenBank/DDBJ whole genome shotgun (WGS) entry which is preliminary data.</text>
</comment>
<evidence type="ECO:0000256" key="1">
    <source>
        <dbReference type="ARBA" id="ARBA00022679"/>
    </source>
</evidence>
<dbReference type="SUPFAM" id="SSF53448">
    <property type="entry name" value="Nucleotide-diphospho-sugar transferases"/>
    <property type="match status" value="1"/>
</dbReference>
<dbReference type="GO" id="GO:0050518">
    <property type="term" value="F:2-C-methyl-D-erythritol 4-phosphate cytidylyltransferase activity"/>
    <property type="evidence" value="ECO:0007669"/>
    <property type="project" value="TreeGrafter"/>
</dbReference>
<dbReference type="PROSITE" id="PS01295">
    <property type="entry name" value="ISPD"/>
    <property type="match status" value="1"/>
</dbReference>
<dbReference type="EMBL" id="JAUSXV010000001">
    <property type="protein sequence ID" value="MDQ0649158.1"/>
    <property type="molecule type" value="Genomic_DNA"/>
</dbReference>
<evidence type="ECO:0000313" key="4">
    <source>
        <dbReference type="Proteomes" id="UP001244427"/>
    </source>
</evidence>
<dbReference type="InterPro" id="IPR018294">
    <property type="entry name" value="ISPD_synthase_CS"/>
</dbReference>
<organism evidence="3 4">
    <name type="scientific">Microbacterium natoriense</name>
    <dbReference type="NCBI Taxonomy" id="284570"/>
    <lineage>
        <taxon>Bacteria</taxon>
        <taxon>Bacillati</taxon>
        <taxon>Actinomycetota</taxon>
        <taxon>Actinomycetes</taxon>
        <taxon>Micrococcales</taxon>
        <taxon>Microbacteriaceae</taxon>
        <taxon>Microbacterium</taxon>
    </lineage>
</organism>
<dbReference type="Proteomes" id="UP001244427">
    <property type="component" value="Unassembled WGS sequence"/>
</dbReference>
<dbReference type="AlphaFoldDB" id="A0AAW8F0R5"/>
<dbReference type="InterPro" id="IPR034683">
    <property type="entry name" value="IspD/TarI"/>
</dbReference>
<dbReference type="PANTHER" id="PTHR32125">
    <property type="entry name" value="2-C-METHYL-D-ERYTHRITOL 4-PHOSPHATE CYTIDYLYLTRANSFERASE, CHLOROPLASTIC"/>
    <property type="match status" value="1"/>
</dbReference>
<dbReference type="Pfam" id="PF01128">
    <property type="entry name" value="IspD"/>
    <property type="match status" value="1"/>
</dbReference>
<dbReference type="InterPro" id="IPR050088">
    <property type="entry name" value="IspD/TarI_cytidylyltransf_bact"/>
</dbReference>
<dbReference type="InterPro" id="IPR029044">
    <property type="entry name" value="Nucleotide-diphossugar_trans"/>
</dbReference>
<evidence type="ECO:0000256" key="2">
    <source>
        <dbReference type="ARBA" id="ARBA00022695"/>
    </source>
</evidence>
<dbReference type="Gene3D" id="3.90.550.10">
    <property type="entry name" value="Spore Coat Polysaccharide Biosynthesis Protein SpsA, Chain A"/>
    <property type="match status" value="1"/>
</dbReference>
<dbReference type="GO" id="GO:0008299">
    <property type="term" value="P:isoprenoid biosynthetic process"/>
    <property type="evidence" value="ECO:0007669"/>
    <property type="project" value="InterPro"/>
</dbReference>
<accession>A0AAW8F0R5</accession>
<sequence>MLPVPHTAIIVVAAGSGTRLAGGAPKAFVGIDARSILRHALDGVFAAAPMQVVVVAPSGFEGQAESDLRAAAGDRADLARVVTGGATRQESVKAGITALWGDIDTVLVHDAARALTSRPP</sequence>
<protein>
    <submittedName>
        <fullName evidence="3">2-C-methyl-D-erythritol 4-phosphate cytidylyltransferase</fullName>
    </submittedName>
</protein>